<keyword evidence="3" id="KW-0342">GTP-binding</keyword>
<dbReference type="InterPro" id="IPR045058">
    <property type="entry name" value="GIMA/IAN/Toc"/>
</dbReference>
<evidence type="ECO:0000313" key="7">
    <source>
        <dbReference type="Proteomes" id="UP001497497"/>
    </source>
</evidence>
<sequence>MSDATLEQYTLLLVGRTGNGKSSTGNAILDKPAFKPCNANIVSNDDVIEFSSAQVDGRSIQVIDGTGTGDIGSDAKLDTVSLIDCITKGLWGFANNVNAIILVLKYGVRFTKQEKDAVELIKSLFGQDVLKKWGVIVMTHGDNFEMDNEDSKATFEDWFKEQTGDIQTLITECDNRCVLFNNREKDEDKKLHQCQRLINKVKAIQNLPYTKEDFQKAEKGRKKLLVQANFPKMESETKEMIVQLHAKLAEMEKNGKQRENSEKLNVLYSQLINFKTYLENEDDGAGLVGRLVQQVEVALLSVKTKMTQWALVTPEDKQDTPPEEEPMIQPPIEEAGVRYNKGKDMACIELFTAEEEDKGPKCLDRLLSHKRARAIFIIAGIIVIISIIISVVCTVVLS</sequence>
<dbReference type="InterPro" id="IPR027417">
    <property type="entry name" value="P-loop_NTPase"/>
</dbReference>
<dbReference type="Pfam" id="PF04548">
    <property type="entry name" value="AIG1"/>
    <property type="match status" value="1"/>
</dbReference>
<evidence type="ECO:0000256" key="4">
    <source>
        <dbReference type="SAM" id="Phobius"/>
    </source>
</evidence>
<dbReference type="GO" id="GO:0005525">
    <property type="term" value="F:GTP binding"/>
    <property type="evidence" value="ECO:0007669"/>
    <property type="project" value="UniProtKB-KW"/>
</dbReference>
<protein>
    <recommendedName>
        <fullName evidence="5">AIG1-type G domain-containing protein</fullName>
    </recommendedName>
</protein>
<keyword evidence="7" id="KW-1185">Reference proteome</keyword>
<dbReference type="AlphaFoldDB" id="A0AAV2IKV7"/>
<reference evidence="6 7" key="1">
    <citation type="submission" date="2024-04" db="EMBL/GenBank/DDBJ databases">
        <authorList>
            <consortium name="Genoscope - CEA"/>
            <person name="William W."/>
        </authorList>
    </citation>
    <scope>NUCLEOTIDE SEQUENCE [LARGE SCALE GENOMIC DNA]</scope>
</reference>
<dbReference type="InterPro" id="IPR006703">
    <property type="entry name" value="G_AIG1"/>
</dbReference>
<dbReference type="EMBL" id="CAXITT010000797">
    <property type="protein sequence ID" value="CAL1546297.1"/>
    <property type="molecule type" value="Genomic_DNA"/>
</dbReference>
<dbReference type="PROSITE" id="PS51720">
    <property type="entry name" value="G_AIG1"/>
    <property type="match status" value="1"/>
</dbReference>
<evidence type="ECO:0000313" key="6">
    <source>
        <dbReference type="EMBL" id="CAL1546297.1"/>
    </source>
</evidence>
<accession>A0AAV2IKV7</accession>
<comment type="caution">
    <text evidence="6">The sequence shown here is derived from an EMBL/GenBank/DDBJ whole genome shotgun (WGS) entry which is preliminary data.</text>
</comment>
<keyword evidence="4" id="KW-1133">Transmembrane helix</keyword>
<dbReference type="Gene3D" id="3.40.50.300">
    <property type="entry name" value="P-loop containing nucleotide triphosphate hydrolases"/>
    <property type="match status" value="1"/>
</dbReference>
<evidence type="ECO:0000259" key="5">
    <source>
        <dbReference type="PROSITE" id="PS51720"/>
    </source>
</evidence>
<proteinExistence type="inferred from homology"/>
<organism evidence="6 7">
    <name type="scientific">Lymnaea stagnalis</name>
    <name type="common">Great pond snail</name>
    <name type="synonym">Helix stagnalis</name>
    <dbReference type="NCBI Taxonomy" id="6523"/>
    <lineage>
        <taxon>Eukaryota</taxon>
        <taxon>Metazoa</taxon>
        <taxon>Spiralia</taxon>
        <taxon>Lophotrochozoa</taxon>
        <taxon>Mollusca</taxon>
        <taxon>Gastropoda</taxon>
        <taxon>Heterobranchia</taxon>
        <taxon>Euthyneura</taxon>
        <taxon>Panpulmonata</taxon>
        <taxon>Hygrophila</taxon>
        <taxon>Lymnaeoidea</taxon>
        <taxon>Lymnaeidae</taxon>
        <taxon>Lymnaea</taxon>
    </lineage>
</organism>
<dbReference type="PANTHER" id="PTHR10903:SF184">
    <property type="entry name" value="GTP-BINDING PROTEIN A"/>
    <property type="match status" value="1"/>
</dbReference>
<dbReference type="PANTHER" id="PTHR10903">
    <property type="entry name" value="GTPASE, IMAP FAMILY MEMBER-RELATED"/>
    <property type="match status" value="1"/>
</dbReference>
<keyword evidence="4" id="KW-0472">Membrane</keyword>
<keyword evidence="4" id="KW-0812">Transmembrane</keyword>
<evidence type="ECO:0000256" key="1">
    <source>
        <dbReference type="ARBA" id="ARBA00008535"/>
    </source>
</evidence>
<dbReference type="Proteomes" id="UP001497497">
    <property type="component" value="Unassembled WGS sequence"/>
</dbReference>
<comment type="similarity">
    <text evidence="1">Belongs to the TRAFAC class TrmE-Era-EngA-EngB-Septin-like GTPase superfamily. AIG1/Toc34/Toc159-like paraseptin GTPase family. IAN subfamily.</text>
</comment>
<evidence type="ECO:0000256" key="3">
    <source>
        <dbReference type="ARBA" id="ARBA00023134"/>
    </source>
</evidence>
<gene>
    <name evidence="6" type="ORF">GSLYS_00019674001</name>
</gene>
<feature type="domain" description="AIG1-type G" evidence="5">
    <location>
        <begin position="6"/>
        <end position="218"/>
    </location>
</feature>
<keyword evidence="2" id="KW-0547">Nucleotide-binding</keyword>
<name>A0AAV2IKV7_LYMST</name>
<dbReference type="SUPFAM" id="SSF52540">
    <property type="entry name" value="P-loop containing nucleoside triphosphate hydrolases"/>
    <property type="match status" value="1"/>
</dbReference>
<feature type="transmembrane region" description="Helical" evidence="4">
    <location>
        <begin position="374"/>
        <end position="397"/>
    </location>
</feature>
<evidence type="ECO:0000256" key="2">
    <source>
        <dbReference type="ARBA" id="ARBA00022741"/>
    </source>
</evidence>